<dbReference type="InterPro" id="IPR030678">
    <property type="entry name" value="Peptide/Ni-bd"/>
</dbReference>
<dbReference type="PANTHER" id="PTHR30290:SF38">
    <property type="entry name" value="D,D-DIPEPTIDE-BINDING PERIPLASMIC PROTEIN DDPA-RELATED"/>
    <property type="match status" value="1"/>
</dbReference>
<dbReference type="PANTHER" id="PTHR30290">
    <property type="entry name" value="PERIPLASMIC BINDING COMPONENT OF ABC TRANSPORTER"/>
    <property type="match status" value="1"/>
</dbReference>
<dbReference type="OrthoDB" id="9803988at2"/>
<name>A0A0N1FFR5_9HYPH</name>
<dbReference type="PIRSF" id="PIRSF002741">
    <property type="entry name" value="MppA"/>
    <property type="match status" value="1"/>
</dbReference>
<dbReference type="Gene3D" id="3.10.105.10">
    <property type="entry name" value="Dipeptide-binding Protein, Domain 3"/>
    <property type="match status" value="1"/>
</dbReference>
<feature type="signal peptide" evidence="4">
    <location>
        <begin position="1"/>
        <end position="30"/>
    </location>
</feature>
<comment type="caution">
    <text evidence="6">The sequence shown here is derived from an EMBL/GenBank/DDBJ whole genome shotgun (WGS) entry which is preliminary data.</text>
</comment>
<protein>
    <submittedName>
        <fullName evidence="6">ABC transporter substrate-binding protein</fullName>
    </submittedName>
</protein>
<dbReference type="Pfam" id="PF00496">
    <property type="entry name" value="SBP_bac_5"/>
    <property type="match status" value="1"/>
</dbReference>
<evidence type="ECO:0000313" key="6">
    <source>
        <dbReference type="EMBL" id="KPH81511.1"/>
    </source>
</evidence>
<feature type="chain" id="PRO_5005871215" evidence="4">
    <location>
        <begin position="31"/>
        <end position="535"/>
    </location>
</feature>
<evidence type="ECO:0000256" key="2">
    <source>
        <dbReference type="ARBA" id="ARBA00005695"/>
    </source>
</evidence>
<dbReference type="Proteomes" id="UP000037822">
    <property type="component" value="Unassembled WGS sequence"/>
</dbReference>
<comment type="similarity">
    <text evidence="2">Belongs to the bacterial solute-binding protein 5 family.</text>
</comment>
<reference evidence="6 7" key="1">
    <citation type="submission" date="2015-07" db="EMBL/GenBank/DDBJ databases">
        <title>Whole genome sequencing of Bosea vaviloviae isolated from cave pool.</title>
        <authorList>
            <person name="Tan N.E.H."/>
            <person name="Lee Y.P."/>
            <person name="Gan H.M."/>
            <person name="Barton H."/>
            <person name="Savka M.A."/>
        </authorList>
    </citation>
    <scope>NUCLEOTIDE SEQUENCE [LARGE SCALE GENOMIC DNA]</scope>
    <source>
        <strain evidence="6 7">SD260</strain>
    </source>
</reference>
<comment type="subcellular location">
    <subcellularLocation>
        <location evidence="1">Periplasm</location>
    </subcellularLocation>
</comment>
<dbReference type="Gene3D" id="3.40.190.10">
    <property type="entry name" value="Periplasmic binding protein-like II"/>
    <property type="match status" value="1"/>
</dbReference>
<keyword evidence="7" id="KW-1185">Reference proteome</keyword>
<dbReference type="GO" id="GO:0043190">
    <property type="term" value="C:ATP-binding cassette (ABC) transporter complex"/>
    <property type="evidence" value="ECO:0007669"/>
    <property type="project" value="InterPro"/>
</dbReference>
<evidence type="ECO:0000313" key="7">
    <source>
        <dbReference type="Proteomes" id="UP000037822"/>
    </source>
</evidence>
<sequence length="535" mass="58651">MRNRWEASVISRRTALKFAAASLLPAPAFAQTERSRTLKLVPQAALSVLDPIWTTAAGTQNHGYHIFDTLYGLNAKFEPLPQMAAGHTTSSDGLVWEIRLRDGLKFHDGEPVRAVDCVASLKRWAARDALGQLLAATVDEWQVKDDKTFAIRLKQRFPLMLYALAKPATNVPFIMPARIAATDPMKQVTEMVGSGPYRFLADQYMAGQRAVYARFDGYVPRQEAPERTSGGKVAHVERVEWTAIPDSATALAALQTGEVDWWEQVLPDMISILKKDANIKVGNGDPNGYVGLIRFNSSQAPFNNAKLRLAVLSAVNQVDYMGAVTDNDPSAYTLCKSFLPCGTPYGITPTKNHISDKPDLAAAKGLVKESGYNGEKIVVINPADFPTIRPMGQITHELLRSLGLNSELVETDWGTVLQRRGNRESVEKGGWSIFHTWWQAIGITTPATSGYIRGQGAGGWFGWYGNAAVEDLTKRWLAAETEAERATLAAGIQNIVAEDVPAVPLGVFNIRTAYRANISGIVEGCAPFPWNVRRV</sequence>
<dbReference type="InterPro" id="IPR023765">
    <property type="entry name" value="SBP_5_CS"/>
</dbReference>
<dbReference type="SUPFAM" id="SSF53850">
    <property type="entry name" value="Periplasmic binding protein-like II"/>
    <property type="match status" value="1"/>
</dbReference>
<dbReference type="PATRIC" id="fig|1526658.3.peg.2078"/>
<feature type="domain" description="Solute-binding protein family 5" evidence="5">
    <location>
        <begin position="79"/>
        <end position="452"/>
    </location>
</feature>
<dbReference type="CDD" id="cd08502">
    <property type="entry name" value="PBP2_NikA_DppA_OppA_like_16"/>
    <property type="match status" value="1"/>
</dbReference>
<evidence type="ECO:0000259" key="5">
    <source>
        <dbReference type="Pfam" id="PF00496"/>
    </source>
</evidence>
<dbReference type="InterPro" id="IPR000914">
    <property type="entry name" value="SBP_5_dom"/>
</dbReference>
<evidence type="ECO:0000256" key="3">
    <source>
        <dbReference type="ARBA" id="ARBA00022729"/>
    </source>
</evidence>
<keyword evidence="3 4" id="KW-0732">Signal</keyword>
<dbReference type="GO" id="GO:1904680">
    <property type="term" value="F:peptide transmembrane transporter activity"/>
    <property type="evidence" value="ECO:0007669"/>
    <property type="project" value="TreeGrafter"/>
</dbReference>
<dbReference type="InterPro" id="IPR039424">
    <property type="entry name" value="SBP_5"/>
</dbReference>
<organism evidence="6 7">
    <name type="scientific">Bosea vaviloviae</name>
    <dbReference type="NCBI Taxonomy" id="1526658"/>
    <lineage>
        <taxon>Bacteria</taxon>
        <taxon>Pseudomonadati</taxon>
        <taxon>Pseudomonadota</taxon>
        <taxon>Alphaproteobacteria</taxon>
        <taxon>Hyphomicrobiales</taxon>
        <taxon>Boseaceae</taxon>
        <taxon>Bosea</taxon>
    </lineage>
</organism>
<dbReference type="GO" id="GO:0030288">
    <property type="term" value="C:outer membrane-bounded periplasmic space"/>
    <property type="evidence" value="ECO:0007669"/>
    <property type="project" value="UniProtKB-ARBA"/>
</dbReference>
<proteinExistence type="inferred from homology"/>
<evidence type="ECO:0000256" key="1">
    <source>
        <dbReference type="ARBA" id="ARBA00004418"/>
    </source>
</evidence>
<dbReference type="GO" id="GO:0015833">
    <property type="term" value="P:peptide transport"/>
    <property type="evidence" value="ECO:0007669"/>
    <property type="project" value="TreeGrafter"/>
</dbReference>
<gene>
    <name evidence="6" type="ORF">AE618_07045</name>
</gene>
<dbReference type="Gene3D" id="3.90.76.10">
    <property type="entry name" value="Dipeptide-binding Protein, Domain 1"/>
    <property type="match status" value="1"/>
</dbReference>
<accession>A0A0N1FFR5</accession>
<evidence type="ECO:0000256" key="4">
    <source>
        <dbReference type="SAM" id="SignalP"/>
    </source>
</evidence>
<dbReference type="EMBL" id="LGSZ01000028">
    <property type="protein sequence ID" value="KPH81511.1"/>
    <property type="molecule type" value="Genomic_DNA"/>
</dbReference>
<dbReference type="AlphaFoldDB" id="A0A0N1FFR5"/>
<dbReference type="PROSITE" id="PS01040">
    <property type="entry name" value="SBP_BACTERIAL_5"/>
    <property type="match status" value="1"/>
</dbReference>